<dbReference type="InterPro" id="IPR004477">
    <property type="entry name" value="ComEC_N"/>
</dbReference>
<feature type="transmembrane region" description="Helical" evidence="7">
    <location>
        <begin position="21"/>
        <end position="40"/>
    </location>
</feature>
<dbReference type="PANTHER" id="PTHR30619">
    <property type="entry name" value="DNA INTERNALIZATION/COMPETENCE PROTEIN COMEC/REC2"/>
    <property type="match status" value="1"/>
</dbReference>
<organism evidence="9 10">
    <name type="scientific">Candidatus Thiodictyon syntrophicum</name>
    <dbReference type="NCBI Taxonomy" id="1166950"/>
    <lineage>
        <taxon>Bacteria</taxon>
        <taxon>Pseudomonadati</taxon>
        <taxon>Pseudomonadota</taxon>
        <taxon>Gammaproteobacteria</taxon>
        <taxon>Chromatiales</taxon>
        <taxon>Chromatiaceae</taxon>
        <taxon>Thiodictyon</taxon>
    </lineage>
</organism>
<sequence>MEQAKTLSEGPSSRVPAGSGSGLAPLGLAFALGVACFYLLPQLPPTWTTGVYAVLAAILTMFRRPGLCRPVAALLVGVLYAQVHTAVQLANPFPERLARAPLTLVGRIASLPADLGQARRFLFEVEQADTADGAPLPFTGLVRLSWYEEAQRLRAGERWRLPVRLKPRHGLSNPGGFDYERWLFEQGIKATGTVRRGAGAQRLDPGPGPYRLMRLRQNFNEHLAAVLGPVRSLPLVQALVTGDQSGFERTDWEAMTRTGTSHLVAISGLNLGLIAAVAFFLIRALWSRCPSCALTLAAPRAAALGAFGAAFAYAALAGFSVSTQRALIMAAVLFAVLVWERTPRHWHALILALTGVLLWDPRAALSFGFWLSFAAVAVLLFNLGQRLPRRDLWSRLGRAQWAVAVGLLPLLLLLFGRVSAISPLVNLVAEPLFTLILFPLVLGSALLSLVPGLTLPLVLTAQLLNWCLAALAWIAAFPWAVVALPLGPPWVWPFAFLGVGLLLAPRGLPGRWLGLPLLLPLVLVRPPAPAPGELWFTLLDVGQGLSAVLRTRDGTLVFDTGPAFDSGFTAGAAVVAPFLTAAGVTRVDVLMVSHADRDHAGGAAALLERLPVGLVRSGEPAALGVAGVEACRAGDGWTWSGVRFAILYPAVPPDGSAAPRGNDASCVLRVETGGRSVLLTGDLGQRPESDLVQRLGPGLASDVLVAGHHGSPTSTGAAFLDAVAPRWVLYASGYANHFGFPSREVRERVAARGIPALDTGVSGAIEVRLGADGSLTGPRAWRERARRVWTQVGAAGADQAAPERDAGLPISR</sequence>
<keyword evidence="4 7" id="KW-1133">Transmembrane helix</keyword>
<evidence type="ECO:0000256" key="2">
    <source>
        <dbReference type="ARBA" id="ARBA00022475"/>
    </source>
</evidence>
<feature type="region of interest" description="Disordered" evidence="6">
    <location>
        <begin position="792"/>
        <end position="812"/>
    </location>
</feature>
<dbReference type="InterPro" id="IPR001279">
    <property type="entry name" value="Metallo-B-lactamas"/>
</dbReference>
<feature type="transmembrane region" description="Helical" evidence="7">
    <location>
        <begin position="326"/>
        <end position="342"/>
    </location>
</feature>
<gene>
    <name evidence="9" type="ORF">THSYN_12540</name>
</gene>
<reference evidence="9 10" key="1">
    <citation type="submission" date="2017-03" db="EMBL/GenBank/DDBJ databases">
        <title>Complete genome sequence of Candidatus 'Thiodictyon syntrophicum' sp. nov. strain Cad16T, a photolithoautotroph purple sulfur bacterium isolated from an alpine meromictic lake.</title>
        <authorList>
            <person name="Luedin S.M."/>
            <person name="Pothier J.F."/>
            <person name="Danza F."/>
            <person name="Storelli N."/>
            <person name="Wittwer M."/>
            <person name="Tonolla M."/>
        </authorList>
    </citation>
    <scope>NUCLEOTIDE SEQUENCE [LARGE SCALE GENOMIC DNA]</scope>
    <source>
        <strain evidence="9 10">Cad16T</strain>
    </source>
</reference>
<dbReference type="Gene3D" id="3.60.15.10">
    <property type="entry name" value="Ribonuclease Z/Hydroxyacylglutathione hydrolase-like"/>
    <property type="match status" value="1"/>
</dbReference>
<keyword evidence="2" id="KW-1003">Cell membrane</keyword>
<dbReference type="GO" id="GO:0005886">
    <property type="term" value="C:plasma membrane"/>
    <property type="evidence" value="ECO:0007669"/>
    <property type="project" value="UniProtKB-SubCell"/>
</dbReference>
<dbReference type="GO" id="GO:0030420">
    <property type="term" value="P:establishment of competence for transformation"/>
    <property type="evidence" value="ECO:0007669"/>
    <property type="project" value="InterPro"/>
</dbReference>
<keyword evidence="10" id="KW-1185">Reference proteome</keyword>
<dbReference type="Pfam" id="PF13567">
    <property type="entry name" value="DUF4131"/>
    <property type="match status" value="1"/>
</dbReference>
<dbReference type="PANTHER" id="PTHR30619:SF1">
    <property type="entry name" value="RECOMBINATION PROTEIN 2"/>
    <property type="match status" value="1"/>
</dbReference>
<dbReference type="RefSeq" id="WP_100919462.1">
    <property type="nucleotide sequence ID" value="NZ_CP020370.1"/>
</dbReference>
<evidence type="ECO:0000256" key="4">
    <source>
        <dbReference type="ARBA" id="ARBA00022989"/>
    </source>
</evidence>
<dbReference type="SMART" id="SM00849">
    <property type="entry name" value="Lactamase_B"/>
    <property type="match status" value="1"/>
</dbReference>
<comment type="subcellular location">
    <subcellularLocation>
        <location evidence="1">Cell membrane</location>
        <topology evidence="1">Multi-pass membrane protein</topology>
    </subcellularLocation>
</comment>
<evidence type="ECO:0000256" key="6">
    <source>
        <dbReference type="SAM" id="MobiDB-lite"/>
    </source>
</evidence>
<dbReference type="SUPFAM" id="SSF56281">
    <property type="entry name" value="Metallo-hydrolase/oxidoreductase"/>
    <property type="match status" value="1"/>
</dbReference>
<accession>A0A2K8U831</accession>
<dbReference type="AlphaFoldDB" id="A0A2K8U831"/>
<dbReference type="Proteomes" id="UP000232638">
    <property type="component" value="Chromosome"/>
</dbReference>
<evidence type="ECO:0000313" key="9">
    <source>
        <dbReference type="EMBL" id="AUB81705.1"/>
    </source>
</evidence>
<keyword evidence="5 7" id="KW-0472">Membrane</keyword>
<evidence type="ECO:0000259" key="8">
    <source>
        <dbReference type="SMART" id="SM00849"/>
    </source>
</evidence>
<dbReference type="InterPro" id="IPR025405">
    <property type="entry name" value="DUF4131"/>
</dbReference>
<evidence type="ECO:0000256" key="3">
    <source>
        <dbReference type="ARBA" id="ARBA00022692"/>
    </source>
</evidence>
<dbReference type="NCBIfam" id="TIGR00361">
    <property type="entry name" value="ComEC_Rec2"/>
    <property type="match status" value="1"/>
</dbReference>
<dbReference type="NCBIfam" id="TIGR00360">
    <property type="entry name" value="ComEC_N-term"/>
    <property type="match status" value="1"/>
</dbReference>
<dbReference type="CDD" id="cd07731">
    <property type="entry name" value="ComA-like_MBL-fold"/>
    <property type="match status" value="1"/>
</dbReference>
<feature type="transmembrane region" description="Helical" evidence="7">
    <location>
        <begin position="401"/>
        <end position="420"/>
    </location>
</feature>
<keyword evidence="3 7" id="KW-0812">Transmembrane</keyword>
<feature type="transmembrane region" description="Helical" evidence="7">
    <location>
        <begin position="463"/>
        <end position="484"/>
    </location>
</feature>
<dbReference type="Pfam" id="PF03772">
    <property type="entry name" value="Competence"/>
    <property type="match status" value="1"/>
</dbReference>
<dbReference type="OrthoDB" id="9761531at2"/>
<dbReference type="InterPro" id="IPR052159">
    <property type="entry name" value="Competence_DNA_uptake"/>
</dbReference>
<dbReference type="InterPro" id="IPR035681">
    <property type="entry name" value="ComA-like_MBL"/>
</dbReference>
<feature type="transmembrane region" description="Helical" evidence="7">
    <location>
        <begin position="362"/>
        <end position="381"/>
    </location>
</feature>
<feature type="transmembrane region" description="Helical" evidence="7">
    <location>
        <begin position="46"/>
        <end position="62"/>
    </location>
</feature>
<dbReference type="KEGG" id="tsy:THSYN_12540"/>
<dbReference type="InterPro" id="IPR036866">
    <property type="entry name" value="RibonucZ/Hydroxyglut_hydro"/>
</dbReference>
<dbReference type="Pfam" id="PF00753">
    <property type="entry name" value="Lactamase_B"/>
    <property type="match status" value="1"/>
</dbReference>
<feature type="transmembrane region" description="Helical" evidence="7">
    <location>
        <begin position="298"/>
        <end position="319"/>
    </location>
</feature>
<evidence type="ECO:0000256" key="7">
    <source>
        <dbReference type="SAM" id="Phobius"/>
    </source>
</evidence>
<feature type="domain" description="Metallo-beta-lactamase" evidence="8">
    <location>
        <begin position="543"/>
        <end position="734"/>
    </location>
</feature>
<dbReference type="EMBL" id="CP020370">
    <property type="protein sequence ID" value="AUB81705.1"/>
    <property type="molecule type" value="Genomic_DNA"/>
</dbReference>
<feature type="transmembrane region" description="Helical" evidence="7">
    <location>
        <begin position="263"/>
        <end position="286"/>
    </location>
</feature>
<evidence type="ECO:0000256" key="1">
    <source>
        <dbReference type="ARBA" id="ARBA00004651"/>
    </source>
</evidence>
<proteinExistence type="predicted"/>
<feature type="transmembrane region" description="Helical" evidence="7">
    <location>
        <begin position="432"/>
        <end position="451"/>
    </location>
</feature>
<protein>
    <submittedName>
        <fullName evidence="9">DNA internalization-related competence protein ComEC/Rec2</fullName>
    </submittedName>
</protein>
<name>A0A2K8U831_9GAMM</name>
<dbReference type="InterPro" id="IPR004797">
    <property type="entry name" value="Competence_ComEC/Rec2"/>
</dbReference>
<evidence type="ECO:0000256" key="5">
    <source>
        <dbReference type="ARBA" id="ARBA00023136"/>
    </source>
</evidence>
<evidence type="ECO:0000313" key="10">
    <source>
        <dbReference type="Proteomes" id="UP000232638"/>
    </source>
</evidence>